<feature type="domain" description="Kringle" evidence="19">
    <location>
        <begin position="188"/>
        <end position="270"/>
    </location>
</feature>
<dbReference type="SMART" id="SM00179">
    <property type="entry name" value="EGF_CA"/>
    <property type="match status" value="2"/>
</dbReference>
<dbReference type="GO" id="GO:0005509">
    <property type="term" value="F:calcium ion binding"/>
    <property type="evidence" value="ECO:0007669"/>
    <property type="project" value="InterPro"/>
</dbReference>
<keyword evidence="7" id="KW-0677">Repeat</keyword>
<dbReference type="InterPro" id="IPR013806">
    <property type="entry name" value="Kringle-like"/>
</dbReference>
<keyword evidence="5 16" id="KW-0645">Protease</keyword>
<keyword evidence="2" id="KW-0964">Secreted</keyword>
<dbReference type="PRINTS" id="PR00018">
    <property type="entry name" value="KRINGLE"/>
</dbReference>
<evidence type="ECO:0000256" key="6">
    <source>
        <dbReference type="ARBA" id="ARBA00022729"/>
    </source>
</evidence>
<evidence type="ECO:0000256" key="12">
    <source>
        <dbReference type="ARBA" id="ARBA00036320"/>
    </source>
</evidence>
<protein>
    <recommendedName>
        <fullName evidence="13">trypsin</fullName>
        <ecNumber evidence="13">3.4.21.4</ecNumber>
    </recommendedName>
</protein>
<keyword evidence="11" id="KW-0325">Glycoprotein</keyword>
<comment type="catalytic activity">
    <reaction evidence="12">
        <text>Preferential cleavage: Arg-|-Xaa, Lys-|-Xaa.</text>
        <dbReference type="EC" id="3.4.21.4"/>
    </reaction>
</comment>
<keyword evidence="10 14" id="KW-1015">Disulfide bond</keyword>
<organism evidence="21 22">
    <name type="scientific">Xyrichtys novacula</name>
    <name type="common">Pearly razorfish</name>
    <name type="synonym">Hemipteronotus novacula</name>
    <dbReference type="NCBI Taxonomy" id="13765"/>
    <lineage>
        <taxon>Eukaryota</taxon>
        <taxon>Metazoa</taxon>
        <taxon>Chordata</taxon>
        <taxon>Craniata</taxon>
        <taxon>Vertebrata</taxon>
        <taxon>Euteleostomi</taxon>
        <taxon>Actinopterygii</taxon>
        <taxon>Neopterygii</taxon>
        <taxon>Teleostei</taxon>
        <taxon>Neoteleostei</taxon>
        <taxon>Acanthomorphata</taxon>
        <taxon>Eupercaria</taxon>
        <taxon>Labriformes</taxon>
        <taxon>Labridae</taxon>
        <taxon>Xyrichtys</taxon>
    </lineage>
</organism>
<evidence type="ECO:0000256" key="16">
    <source>
        <dbReference type="RuleBase" id="RU363034"/>
    </source>
</evidence>
<dbReference type="FunFam" id="2.40.20.10:FF:000001">
    <property type="entry name" value="Urokinase-type plasminogen activator"/>
    <property type="match status" value="1"/>
</dbReference>
<dbReference type="SMART" id="SM00020">
    <property type="entry name" value="Tryp_SPc"/>
    <property type="match status" value="1"/>
</dbReference>
<evidence type="ECO:0000256" key="11">
    <source>
        <dbReference type="ARBA" id="ARBA00023180"/>
    </source>
</evidence>
<feature type="signal peptide" evidence="17">
    <location>
        <begin position="1"/>
        <end position="24"/>
    </location>
</feature>
<dbReference type="PROSITE" id="PS01186">
    <property type="entry name" value="EGF_2"/>
    <property type="match status" value="2"/>
</dbReference>
<dbReference type="EMBL" id="OY660882">
    <property type="protein sequence ID" value="CAJ1081012.1"/>
    <property type="molecule type" value="Genomic_DNA"/>
</dbReference>
<dbReference type="PANTHER" id="PTHR24264">
    <property type="entry name" value="TRYPSIN-RELATED"/>
    <property type="match status" value="1"/>
</dbReference>
<evidence type="ECO:0000256" key="14">
    <source>
        <dbReference type="PROSITE-ProRule" id="PRU00076"/>
    </source>
</evidence>
<evidence type="ECO:0000256" key="9">
    <source>
        <dbReference type="ARBA" id="ARBA00022825"/>
    </source>
</evidence>
<dbReference type="InterPro" id="IPR009003">
    <property type="entry name" value="Peptidase_S1_PA"/>
</dbReference>
<dbReference type="InterPro" id="IPR001314">
    <property type="entry name" value="Peptidase_S1A"/>
</dbReference>
<dbReference type="PANTHER" id="PTHR24264:SF40">
    <property type="entry name" value="HYALURONAN-BINDING PROTEIN 2"/>
    <property type="match status" value="1"/>
</dbReference>
<dbReference type="CDD" id="cd00108">
    <property type="entry name" value="KR"/>
    <property type="match status" value="1"/>
</dbReference>
<dbReference type="InterPro" id="IPR000742">
    <property type="entry name" value="EGF"/>
</dbReference>
<dbReference type="InterPro" id="IPR018114">
    <property type="entry name" value="TRYPSIN_HIS"/>
</dbReference>
<dbReference type="PROSITE" id="PS00135">
    <property type="entry name" value="TRYPSIN_SER"/>
    <property type="match status" value="1"/>
</dbReference>
<dbReference type="GO" id="GO:0006508">
    <property type="term" value="P:proteolysis"/>
    <property type="evidence" value="ECO:0007669"/>
    <property type="project" value="UniProtKB-KW"/>
</dbReference>
<evidence type="ECO:0000256" key="3">
    <source>
        <dbReference type="ARBA" id="ARBA00022536"/>
    </source>
</evidence>
<comment type="caution">
    <text evidence="14">Lacks conserved residue(s) required for the propagation of feature annotation.</text>
</comment>
<evidence type="ECO:0000256" key="7">
    <source>
        <dbReference type="ARBA" id="ARBA00022737"/>
    </source>
</evidence>
<keyword evidence="6 17" id="KW-0732">Signal</keyword>
<evidence type="ECO:0000313" key="21">
    <source>
        <dbReference type="EMBL" id="CAJ1081012.1"/>
    </source>
</evidence>
<dbReference type="InterPro" id="IPR018056">
    <property type="entry name" value="Kringle_CS"/>
</dbReference>
<dbReference type="PRINTS" id="PR00722">
    <property type="entry name" value="CHYMOTRYPSIN"/>
</dbReference>
<evidence type="ECO:0000256" key="1">
    <source>
        <dbReference type="ARBA" id="ARBA00004239"/>
    </source>
</evidence>
<dbReference type="InterPro" id="IPR043504">
    <property type="entry name" value="Peptidase_S1_PA_chymotrypsin"/>
</dbReference>
<dbReference type="InterPro" id="IPR038178">
    <property type="entry name" value="Kringle_sf"/>
</dbReference>
<dbReference type="AlphaFoldDB" id="A0AAV1H4R5"/>
<dbReference type="GO" id="GO:0033993">
    <property type="term" value="P:response to lipid"/>
    <property type="evidence" value="ECO:0007669"/>
    <property type="project" value="UniProtKB-ARBA"/>
</dbReference>
<dbReference type="SUPFAM" id="SSF57440">
    <property type="entry name" value="Kringle-like"/>
    <property type="match status" value="1"/>
</dbReference>
<dbReference type="InterPro" id="IPR033116">
    <property type="entry name" value="TRYPSIN_SER"/>
</dbReference>
<sequence length="553" mass="60738">MARVHMISCSLALFIQLCAFSAFGQEFFMITEGGGTDDYEYYYDITVDVPEEDSAVFGLDDWLYELLDVTDQCDPNPCLNGGSCDTAAGGFICVCPERYTGKKCQTVKDYCRNVNCGQGSCVTTSTAPFYECKCKPPYRPPDCRKASPCRPNPCQNGGSCQRGPKRSSFQCACPVGYSGKFCEVGPNDCYEADGELYRGMVSVTVDGEECLDWNSYFIRQKGGDPFEEYAGFDGIGPHNFCRNPDGEDQPWCLIKKDNNVKWNFCQVRKCSPAPTVPTFHEPDPTPAKPTVPAAQFSQCGKPQPGRSARIFGGKKSLPGAHPWQASLQTRPRGSSGPFRHICGGILLESCWVLTAAHCIKSGVEMQVVLGGVDIEKDEVYDQVIPVEKAIVHEEYRQTPFALHNDVAMLQLKVTDRPYCAKETRFVKTACLPNMNFDSGTECVISGWGVTETQRYGTNQLLDARVLLISQDKCKAPHVYGDSLDSSMFCAGNMKGGVDSCQGDSGGPLVCERNGTHYVVGVVSWGDGCGKKYKPGVYANVVRFIDWIAHHLLS</sequence>
<evidence type="ECO:0000259" key="20">
    <source>
        <dbReference type="PROSITE" id="PS50240"/>
    </source>
</evidence>
<dbReference type="CDD" id="cd00054">
    <property type="entry name" value="EGF_CA"/>
    <property type="match status" value="2"/>
</dbReference>
<comment type="subcellular location">
    <subcellularLocation>
        <location evidence="1">Secreted</location>
        <location evidence="1">Extracellular space</location>
    </subcellularLocation>
</comment>
<feature type="disulfide bond" evidence="14">
    <location>
        <begin position="173"/>
        <end position="182"/>
    </location>
</feature>
<evidence type="ECO:0000256" key="13">
    <source>
        <dbReference type="ARBA" id="ARBA00038868"/>
    </source>
</evidence>
<dbReference type="Proteomes" id="UP001178508">
    <property type="component" value="Chromosome 19"/>
</dbReference>
<keyword evidence="8 16" id="KW-0378">Hydrolase</keyword>
<dbReference type="EC" id="3.4.21.4" evidence="13"/>
<evidence type="ECO:0000256" key="4">
    <source>
        <dbReference type="ARBA" id="ARBA00022572"/>
    </source>
</evidence>
<gene>
    <name evidence="21" type="ORF">XNOV1_A040973</name>
</gene>
<dbReference type="InterPro" id="IPR050127">
    <property type="entry name" value="Serine_Proteases_S1"/>
</dbReference>
<dbReference type="CDD" id="cd00190">
    <property type="entry name" value="Tryp_SPc"/>
    <property type="match status" value="1"/>
</dbReference>
<dbReference type="SMART" id="SM00130">
    <property type="entry name" value="KR"/>
    <property type="match status" value="1"/>
</dbReference>
<dbReference type="PROSITE" id="PS00021">
    <property type="entry name" value="KRINGLE_1"/>
    <property type="match status" value="1"/>
</dbReference>
<dbReference type="Gene3D" id="2.40.20.10">
    <property type="entry name" value="Plasminogen Kringle 4"/>
    <property type="match status" value="1"/>
</dbReference>
<dbReference type="GO" id="GO:0004252">
    <property type="term" value="F:serine-type endopeptidase activity"/>
    <property type="evidence" value="ECO:0007669"/>
    <property type="project" value="UniProtKB-EC"/>
</dbReference>
<dbReference type="InterPro" id="IPR001254">
    <property type="entry name" value="Trypsin_dom"/>
</dbReference>
<accession>A0AAV1H4R5</accession>
<dbReference type="FunFam" id="2.40.10.10:FF:000003">
    <property type="entry name" value="Transmembrane serine protease 3"/>
    <property type="match status" value="1"/>
</dbReference>
<dbReference type="FunFam" id="2.10.25.10:FF:000122">
    <property type="entry name" value="Protein crumbs homolog 2"/>
    <property type="match status" value="1"/>
</dbReference>
<dbReference type="Gene3D" id="2.10.25.10">
    <property type="entry name" value="Laminin"/>
    <property type="match status" value="2"/>
</dbReference>
<feature type="domain" description="Peptidase S1" evidence="20">
    <location>
        <begin position="310"/>
        <end position="552"/>
    </location>
</feature>
<evidence type="ECO:0000256" key="5">
    <source>
        <dbReference type="ARBA" id="ARBA00022670"/>
    </source>
</evidence>
<dbReference type="PROSITE" id="PS00022">
    <property type="entry name" value="EGF_1"/>
    <property type="match status" value="2"/>
</dbReference>
<dbReference type="Pfam" id="PF00051">
    <property type="entry name" value="Kringle"/>
    <property type="match status" value="1"/>
</dbReference>
<feature type="disulfide bond" evidence="14">
    <location>
        <begin position="154"/>
        <end position="171"/>
    </location>
</feature>
<reference evidence="21" key="1">
    <citation type="submission" date="2023-08" db="EMBL/GenBank/DDBJ databases">
        <authorList>
            <person name="Alioto T."/>
            <person name="Alioto T."/>
            <person name="Gomez Garrido J."/>
        </authorList>
    </citation>
    <scope>NUCLEOTIDE SEQUENCE</scope>
</reference>
<dbReference type="PROSITE" id="PS50026">
    <property type="entry name" value="EGF_3"/>
    <property type="match status" value="2"/>
</dbReference>
<evidence type="ECO:0000256" key="17">
    <source>
        <dbReference type="SAM" id="SignalP"/>
    </source>
</evidence>
<dbReference type="SUPFAM" id="SSF57196">
    <property type="entry name" value="EGF/Laminin"/>
    <property type="match status" value="1"/>
</dbReference>
<feature type="domain" description="EGF-like" evidence="18">
    <location>
        <begin position="145"/>
        <end position="183"/>
    </location>
</feature>
<dbReference type="Gene3D" id="2.40.10.10">
    <property type="entry name" value="Trypsin-like serine proteases"/>
    <property type="match status" value="1"/>
</dbReference>
<dbReference type="GO" id="GO:1901701">
    <property type="term" value="P:cellular response to oxygen-containing compound"/>
    <property type="evidence" value="ECO:0007669"/>
    <property type="project" value="UniProtKB-ARBA"/>
</dbReference>
<dbReference type="GO" id="GO:0005615">
    <property type="term" value="C:extracellular space"/>
    <property type="evidence" value="ECO:0007669"/>
    <property type="project" value="TreeGrafter"/>
</dbReference>
<name>A0AAV1H4R5_XYRNO</name>
<dbReference type="Pfam" id="PF00008">
    <property type="entry name" value="EGF"/>
    <property type="match status" value="2"/>
</dbReference>
<keyword evidence="22" id="KW-1185">Reference proteome</keyword>
<keyword evidence="3 14" id="KW-0245">EGF-like domain</keyword>
<dbReference type="PROSITE" id="PS50240">
    <property type="entry name" value="TRYPSIN_DOM"/>
    <property type="match status" value="1"/>
</dbReference>
<dbReference type="FunFam" id="2.10.25.10:FF:000118">
    <property type="entry name" value="protein delta homolog 2"/>
    <property type="match status" value="1"/>
</dbReference>
<evidence type="ECO:0000259" key="19">
    <source>
        <dbReference type="PROSITE" id="PS50070"/>
    </source>
</evidence>
<evidence type="ECO:0000256" key="8">
    <source>
        <dbReference type="ARBA" id="ARBA00022801"/>
    </source>
</evidence>
<feature type="disulfide bond" evidence="14">
    <location>
        <begin position="95"/>
        <end position="104"/>
    </location>
</feature>
<dbReference type="Pfam" id="PF00089">
    <property type="entry name" value="Trypsin"/>
    <property type="match status" value="1"/>
</dbReference>
<feature type="chain" id="PRO_5043998860" description="trypsin" evidence="17">
    <location>
        <begin position="25"/>
        <end position="553"/>
    </location>
</feature>
<proteinExistence type="predicted"/>
<keyword evidence="9 16" id="KW-0720">Serine protease</keyword>
<evidence type="ECO:0000256" key="10">
    <source>
        <dbReference type="ARBA" id="ARBA00023157"/>
    </source>
</evidence>
<feature type="domain" description="EGF-like" evidence="18">
    <location>
        <begin position="69"/>
        <end position="105"/>
    </location>
</feature>
<evidence type="ECO:0000313" key="22">
    <source>
        <dbReference type="Proteomes" id="UP001178508"/>
    </source>
</evidence>
<evidence type="ECO:0000256" key="2">
    <source>
        <dbReference type="ARBA" id="ARBA00022525"/>
    </source>
</evidence>
<dbReference type="InterPro" id="IPR001881">
    <property type="entry name" value="EGF-like_Ca-bd_dom"/>
</dbReference>
<keyword evidence="4 15" id="KW-0420">Kringle</keyword>
<dbReference type="PROSITE" id="PS50070">
    <property type="entry name" value="KRINGLE_2"/>
    <property type="match status" value="1"/>
</dbReference>
<evidence type="ECO:0000256" key="15">
    <source>
        <dbReference type="PROSITE-ProRule" id="PRU00121"/>
    </source>
</evidence>
<evidence type="ECO:0000259" key="18">
    <source>
        <dbReference type="PROSITE" id="PS50026"/>
    </source>
</evidence>
<dbReference type="InterPro" id="IPR000001">
    <property type="entry name" value="Kringle"/>
</dbReference>
<dbReference type="PROSITE" id="PS00134">
    <property type="entry name" value="TRYPSIN_HIS"/>
    <property type="match status" value="1"/>
</dbReference>
<dbReference type="SUPFAM" id="SSF50494">
    <property type="entry name" value="Trypsin-like serine proteases"/>
    <property type="match status" value="1"/>
</dbReference>
<dbReference type="SMART" id="SM00181">
    <property type="entry name" value="EGF"/>
    <property type="match status" value="3"/>
</dbReference>